<evidence type="ECO:0000256" key="6">
    <source>
        <dbReference type="ARBA" id="ARBA00022824"/>
    </source>
</evidence>
<evidence type="ECO:0000256" key="2">
    <source>
        <dbReference type="ARBA" id="ARBA00004389"/>
    </source>
</evidence>
<gene>
    <name evidence="18" type="ORF">WJX73_007983</name>
</gene>
<dbReference type="FunFam" id="3.40.640.10:FF:000020">
    <property type="entry name" value="sphingosine-1-phosphate lyase 1"/>
    <property type="match status" value="1"/>
</dbReference>
<keyword evidence="6" id="KW-0256">Endoplasmic reticulum</keyword>
<keyword evidence="10" id="KW-0443">Lipid metabolism</keyword>
<dbReference type="InterPro" id="IPR015422">
    <property type="entry name" value="PyrdxlP-dep_Trfase_small"/>
</dbReference>
<dbReference type="PANTHER" id="PTHR42735:SF6">
    <property type="entry name" value="SPHINGOSINE-1-PHOSPHATE LYASE 1"/>
    <property type="match status" value="1"/>
</dbReference>
<feature type="modified residue" description="N6-(pyridoxal phosphate)lysine" evidence="16">
    <location>
        <position position="373"/>
    </location>
</feature>
<keyword evidence="9" id="KW-1133">Transmembrane helix</keyword>
<keyword evidence="12 17" id="KW-0456">Lyase</keyword>
<comment type="caution">
    <text evidence="18">The sequence shown here is derived from an EMBL/GenBank/DDBJ whole genome shotgun (WGS) entry which is preliminary data.</text>
</comment>
<accession>A0AAW1PW15</accession>
<comment type="pathway">
    <text evidence="3">Lipid metabolism; sphingolipid metabolism.</text>
</comment>
<keyword evidence="5" id="KW-0812">Transmembrane</keyword>
<evidence type="ECO:0000313" key="18">
    <source>
        <dbReference type="EMBL" id="KAK9813985.1"/>
    </source>
</evidence>
<dbReference type="InterPro" id="IPR015424">
    <property type="entry name" value="PyrdxlP-dep_Trfase"/>
</dbReference>
<dbReference type="EC" id="4.1.2.27" evidence="14"/>
<evidence type="ECO:0000256" key="14">
    <source>
        <dbReference type="ARBA" id="ARBA00038965"/>
    </source>
</evidence>
<evidence type="ECO:0000256" key="12">
    <source>
        <dbReference type="ARBA" id="ARBA00023239"/>
    </source>
</evidence>
<evidence type="ECO:0000256" key="8">
    <source>
        <dbReference type="ARBA" id="ARBA00022919"/>
    </source>
</evidence>
<dbReference type="SUPFAM" id="SSF53383">
    <property type="entry name" value="PLP-dependent transferases"/>
    <property type="match status" value="1"/>
</dbReference>
<evidence type="ECO:0000313" key="19">
    <source>
        <dbReference type="Proteomes" id="UP001465755"/>
    </source>
</evidence>
<dbReference type="Pfam" id="PF00282">
    <property type="entry name" value="Pyridoxal_deC"/>
    <property type="match status" value="1"/>
</dbReference>
<dbReference type="PANTHER" id="PTHR42735">
    <property type="match status" value="1"/>
</dbReference>
<dbReference type="GO" id="GO:0030170">
    <property type="term" value="F:pyridoxal phosphate binding"/>
    <property type="evidence" value="ECO:0007669"/>
    <property type="project" value="InterPro"/>
</dbReference>
<dbReference type="InterPro" id="IPR002129">
    <property type="entry name" value="PyrdxlP-dep_de-COase"/>
</dbReference>
<sequence length="573" mass="63098">MSDFQGLMEKLRLRKHPSKLSELLQYVPRPVLHKARELAAEVDYSLREYAPWQIALFSALLAITLLQLWKWALAASEDIRERGFVQAACDFGKSLPIIRGIVQKQQAQAVAKIRASLEEKPDIGHEPFKELPRQGEAPDKVLKRLRHKEGKDVRFPDGKSTVSGTLYLAGDDHKRLLNSVYSEFAHTNPMHGDVFPSVRRMEAEVVNMTASLLGGGGDSEVCGAMTSGGTESILTAVKASRDYMRFTKGIRRPEMIIGRSAHAAFFKAASYFNIRLIRLDLDKDHRLSPAAVKRAITSNTVLVVASSPGFPHGIMDPVPELAKITHKRGICLHSDACLGGFVLPFVRKRGQHHVPPFDFSVPGVTSMSVDTHKFGMAHKGTSVVLYRNADIRRHQYTGVTEWSGGLYISPGFAGSRSGALIATAWAALVHMGLDGYMKLTDDIMKASKRFEEGVRHTEGLEVVGEPSMSVVAFKASKGGPDIYKVNDLMSRRGWHLSPLQFPPALHMCFTAQHVDTIDSLLEDLQECVAALKADPKCCKDGMAPMYGLAAVSPDRSLINEFLIAYQDVLLSGA</sequence>
<organism evidence="18 19">
    <name type="scientific">Symbiochloris irregularis</name>
    <dbReference type="NCBI Taxonomy" id="706552"/>
    <lineage>
        <taxon>Eukaryota</taxon>
        <taxon>Viridiplantae</taxon>
        <taxon>Chlorophyta</taxon>
        <taxon>core chlorophytes</taxon>
        <taxon>Trebouxiophyceae</taxon>
        <taxon>Trebouxiales</taxon>
        <taxon>Trebouxiaceae</taxon>
        <taxon>Symbiochloris</taxon>
    </lineage>
</organism>
<evidence type="ECO:0000256" key="11">
    <source>
        <dbReference type="ARBA" id="ARBA00023136"/>
    </source>
</evidence>
<evidence type="ECO:0000256" key="17">
    <source>
        <dbReference type="RuleBase" id="RU000382"/>
    </source>
</evidence>
<dbReference type="Gene3D" id="6.10.140.2150">
    <property type="match status" value="1"/>
</dbReference>
<evidence type="ECO:0000256" key="7">
    <source>
        <dbReference type="ARBA" id="ARBA00022898"/>
    </source>
</evidence>
<comment type="subcellular location">
    <subcellularLocation>
        <location evidence="2">Endoplasmic reticulum membrane</location>
        <topology evidence="2">Single-pass membrane protein</topology>
    </subcellularLocation>
</comment>
<dbReference type="GO" id="GO:0030149">
    <property type="term" value="P:sphingolipid catabolic process"/>
    <property type="evidence" value="ECO:0007669"/>
    <property type="project" value="TreeGrafter"/>
</dbReference>
<dbReference type="Proteomes" id="UP001465755">
    <property type="component" value="Unassembled WGS sequence"/>
</dbReference>
<dbReference type="InterPro" id="IPR015421">
    <property type="entry name" value="PyrdxlP-dep_Trfase_major"/>
</dbReference>
<comment type="similarity">
    <text evidence="13">Belongs to the group II decarboxylase family. Sphingosine-1-phosphate lyase subfamily.</text>
</comment>
<keyword evidence="7 16" id="KW-0663">Pyridoxal phosphate</keyword>
<dbReference type="EMBL" id="JALJOQ010000002">
    <property type="protein sequence ID" value="KAK9813985.1"/>
    <property type="molecule type" value="Genomic_DNA"/>
</dbReference>
<evidence type="ECO:0000256" key="9">
    <source>
        <dbReference type="ARBA" id="ARBA00022989"/>
    </source>
</evidence>
<keyword evidence="19" id="KW-1185">Reference proteome</keyword>
<dbReference type="Gene3D" id="3.90.1150.10">
    <property type="entry name" value="Aspartate Aminotransferase, domain 1"/>
    <property type="match status" value="1"/>
</dbReference>
<keyword evidence="11" id="KW-0472">Membrane</keyword>
<evidence type="ECO:0000256" key="13">
    <source>
        <dbReference type="ARBA" id="ARBA00038302"/>
    </source>
</evidence>
<comment type="pathway">
    <text evidence="4">Sphingolipid metabolism.</text>
</comment>
<protein>
    <recommendedName>
        <fullName evidence="14">sphinganine-1-phosphate aldolase</fullName>
        <ecNumber evidence="14">4.1.2.27</ecNumber>
    </recommendedName>
    <alternativeName>
        <fullName evidence="15">Sphingosine-1-phosphate aldolase</fullName>
    </alternativeName>
</protein>
<comment type="cofactor">
    <cofactor evidence="1 16 17">
        <name>pyridoxal 5'-phosphate</name>
        <dbReference type="ChEBI" id="CHEBI:597326"/>
    </cofactor>
</comment>
<dbReference type="GO" id="GO:0019752">
    <property type="term" value="P:carboxylic acid metabolic process"/>
    <property type="evidence" value="ECO:0007669"/>
    <property type="project" value="InterPro"/>
</dbReference>
<proteinExistence type="inferred from homology"/>
<name>A0AAW1PW15_9CHLO</name>
<evidence type="ECO:0000256" key="16">
    <source>
        <dbReference type="PIRSR" id="PIRSR602129-50"/>
    </source>
</evidence>
<evidence type="ECO:0000256" key="1">
    <source>
        <dbReference type="ARBA" id="ARBA00001933"/>
    </source>
</evidence>
<dbReference type="AlphaFoldDB" id="A0AAW1PW15"/>
<evidence type="ECO:0000256" key="4">
    <source>
        <dbReference type="ARBA" id="ARBA00004991"/>
    </source>
</evidence>
<evidence type="ECO:0000256" key="15">
    <source>
        <dbReference type="ARBA" id="ARBA00042568"/>
    </source>
</evidence>
<evidence type="ECO:0000256" key="3">
    <source>
        <dbReference type="ARBA" id="ARBA00004760"/>
    </source>
</evidence>
<evidence type="ECO:0000256" key="10">
    <source>
        <dbReference type="ARBA" id="ARBA00023098"/>
    </source>
</evidence>
<dbReference type="Gene3D" id="3.40.640.10">
    <property type="entry name" value="Type I PLP-dependent aspartate aminotransferase-like (Major domain)"/>
    <property type="match status" value="1"/>
</dbReference>
<dbReference type="GO" id="GO:0005789">
    <property type="term" value="C:endoplasmic reticulum membrane"/>
    <property type="evidence" value="ECO:0007669"/>
    <property type="project" value="UniProtKB-SubCell"/>
</dbReference>
<keyword evidence="8" id="KW-0746">Sphingolipid metabolism</keyword>
<dbReference type="GO" id="GO:0008117">
    <property type="term" value="F:sphinganine-1-phosphate aldolase activity"/>
    <property type="evidence" value="ECO:0007669"/>
    <property type="project" value="UniProtKB-EC"/>
</dbReference>
<reference evidence="18 19" key="1">
    <citation type="journal article" date="2024" name="Nat. Commun.">
        <title>Phylogenomics reveals the evolutionary origins of lichenization in chlorophyte algae.</title>
        <authorList>
            <person name="Puginier C."/>
            <person name="Libourel C."/>
            <person name="Otte J."/>
            <person name="Skaloud P."/>
            <person name="Haon M."/>
            <person name="Grisel S."/>
            <person name="Petersen M."/>
            <person name="Berrin J.G."/>
            <person name="Delaux P.M."/>
            <person name="Dal Grande F."/>
            <person name="Keller J."/>
        </authorList>
    </citation>
    <scope>NUCLEOTIDE SEQUENCE [LARGE SCALE GENOMIC DNA]</scope>
    <source>
        <strain evidence="18 19">SAG 2036</strain>
    </source>
</reference>
<dbReference type="InterPro" id="IPR050477">
    <property type="entry name" value="GrpII_AminoAcid_Decarb"/>
</dbReference>
<evidence type="ECO:0000256" key="5">
    <source>
        <dbReference type="ARBA" id="ARBA00022692"/>
    </source>
</evidence>